<reference evidence="1 2" key="1">
    <citation type="submission" date="2023-12" db="EMBL/GenBank/DDBJ databases">
        <title>A high-quality genome assembly for Dillenia turbinata (Dilleniales).</title>
        <authorList>
            <person name="Chanderbali A."/>
        </authorList>
    </citation>
    <scope>NUCLEOTIDE SEQUENCE [LARGE SCALE GENOMIC DNA]</scope>
    <source>
        <strain evidence="1">LSX21</strain>
        <tissue evidence="1">Leaf</tissue>
    </source>
</reference>
<evidence type="ECO:0000313" key="1">
    <source>
        <dbReference type="EMBL" id="KAK6942203.1"/>
    </source>
</evidence>
<evidence type="ECO:0000313" key="2">
    <source>
        <dbReference type="Proteomes" id="UP001370490"/>
    </source>
</evidence>
<accession>A0AAN8VWH0</accession>
<dbReference type="AlphaFoldDB" id="A0AAN8VWH0"/>
<dbReference type="Pfam" id="PF08847">
    <property type="entry name" value="Crr6"/>
    <property type="match status" value="1"/>
</dbReference>
<comment type="caution">
    <text evidence="1">The sequence shown here is derived from an EMBL/GenBank/DDBJ whole genome shotgun (WGS) entry which is preliminary data.</text>
</comment>
<proteinExistence type="predicted"/>
<gene>
    <name evidence="1" type="ORF">RJ641_027580</name>
</gene>
<dbReference type="EMBL" id="JBAMMX010000004">
    <property type="protein sequence ID" value="KAK6942203.1"/>
    <property type="molecule type" value="Genomic_DNA"/>
</dbReference>
<name>A0AAN8VWH0_9MAGN</name>
<dbReference type="PANTHER" id="PTHR35724:SF1">
    <property type="entry name" value="PROTEIN CHLORORESPIRATORY REDUCTION 6, CHLOROPLASTIC"/>
    <property type="match status" value="1"/>
</dbReference>
<sequence length="107" mass="12274">MFFLATREDPLDPGELSEFPDDWFVKLDATYPWLPVALDWRAGELAQCPDMLVPHQMSLKMGVEALELLLVTKVLIVCSWLNEHNVLKPRLKASDMARMRESSSEKD</sequence>
<dbReference type="Proteomes" id="UP001370490">
    <property type="component" value="Unassembled WGS sequence"/>
</dbReference>
<keyword evidence="2" id="KW-1185">Reference proteome</keyword>
<organism evidence="1 2">
    <name type="scientific">Dillenia turbinata</name>
    <dbReference type="NCBI Taxonomy" id="194707"/>
    <lineage>
        <taxon>Eukaryota</taxon>
        <taxon>Viridiplantae</taxon>
        <taxon>Streptophyta</taxon>
        <taxon>Embryophyta</taxon>
        <taxon>Tracheophyta</taxon>
        <taxon>Spermatophyta</taxon>
        <taxon>Magnoliopsida</taxon>
        <taxon>eudicotyledons</taxon>
        <taxon>Gunneridae</taxon>
        <taxon>Pentapetalae</taxon>
        <taxon>Dilleniales</taxon>
        <taxon>Dilleniaceae</taxon>
        <taxon>Dillenia</taxon>
    </lineage>
</organism>
<dbReference type="GO" id="GO:0009507">
    <property type="term" value="C:chloroplast"/>
    <property type="evidence" value="ECO:0007669"/>
    <property type="project" value="TreeGrafter"/>
</dbReference>
<dbReference type="InterPro" id="IPR014946">
    <property type="entry name" value="CRR6"/>
</dbReference>
<dbReference type="GO" id="GO:0010275">
    <property type="term" value="P:NAD(P)H dehydrogenase complex assembly"/>
    <property type="evidence" value="ECO:0007669"/>
    <property type="project" value="TreeGrafter"/>
</dbReference>
<dbReference type="PANTHER" id="PTHR35724">
    <property type="entry name" value="PROTEIN CHLORORESPIRATORY REDUCTION 6, CHLOROPLASTIC"/>
    <property type="match status" value="1"/>
</dbReference>
<protein>
    <submittedName>
        <fullName evidence="1">Protein chlororespiratory reduction 6</fullName>
    </submittedName>
</protein>